<keyword evidence="3" id="KW-1185">Reference proteome</keyword>
<comment type="caution">
    <text evidence="2">The sequence shown here is derived from an EMBL/GenBank/DDBJ whole genome shotgun (WGS) entry which is preliminary data.</text>
</comment>
<organism evidence="2 3">
    <name type="scientific">Ensete ventricosum</name>
    <name type="common">Abyssinian banana</name>
    <name type="synonym">Musa ensete</name>
    <dbReference type="NCBI Taxonomy" id="4639"/>
    <lineage>
        <taxon>Eukaryota</taxon>
        <taxon>Viridiplantae</taxon>
        <taxon>Streptophyta</taxon>
        <taxon>Embryophyta</taxon>
        <taxon>Tracheophyta</taxon>
        <taxon>Spermatophyta</taxon>
        <taxon>Magnoliopsida</taxon>
        <taxon>Liliopsida</taxon>
        <taxon>Zingiberales</taxon>
        <taxon>Musaceae</taxon>
        <taxon>Ensete</taxon>
    </lineage>
</organism>
<name>A0AAV8QVH6_ENSVE</name>
<gene>
    <name evidence="2" type="ORF">OPV22_013413</name>
</gene>
<feature type="compositionally biased region" description="Basic and acidic residues" evidence="1">
    <location>
        <begin position="44"/>
        <end position="58"/>
    </location>
</feature>
<proteinExistence type="predicted"/>
<feature type="region of interest" description="Disordered" evidence="1">
    <location>
        <begin position="1"/>
        <end position="58"/>
    </location>
</feature>
<reference evidence="2 3" key="1">
    <citation type="submission" date="2022-12" db="EMBL/GenBank/DDBJ databases">
        <title>Chromosome-scale assembly of the Ensete ventricosum genome.</title>
        <authorList>
            <person name="Dussert Y."/>
            <person name="Stocks J."/>
            <person name="Wendawek A."/>
            <person name="Woldeyes F."/>
            <person name="Nichols R.A."/>
            <person name="Borrell J.S."/>
        </authorList>
    </citation>
    <scope>NUCLEOTIDE SEQUENCE [LARGE SCALE GENOMIC DNA]</scope>
    <source>
        <strain evidence="3">cv. Maze</strain>
        <tissue evidence="2">Seeds</tissue>
    </source>
</reference>
<accession>A0AAV8QVH6</accession>
<sequence length="138" mass="15235">MHVLAEPSVIPRERKHRETAITSLPSRRLSHELGRTIGVTYGSKEPRRLEPERAETISPRSERNMFGVCEKFPAIFLRHMGGPACVPAVQPNTGGGAAPLDHRPRDLSVIQWMATGTYSSLVLSPVVLRALTDRTNVS</sequence>
<evidence type="ECO:0000313" key="2">
    <source>
        <dbReference type="EMBL" id="KAJ8491692.1"/>
    </source>
</evidence>
<evidence type="ECO:0000256" key="1">
    <source>
        <dbReference type="SAM" id="MobiDB-lite"/>
    </source>
</evidence>
<evidence type="ECO:0000313" key="3">
    <source>
        <dbReference type="Proteomes" id="UP001222027"/>
    </source>
</evidence>
<dbReference type="Proteomes" id="UP001222027">
    <property type="component" value="Unassembled WGS sequence"/>
</dbReference>
<protein>
    <submittedName>
        <fullName evidence="2">Uncharacterized protein</fullName>
    </submittedName>
</protein>
<dbReference type="AlphaFoldDB" id="A0AAV8QVH6"/>
<dbReference type="EMBL" id="JAQQAF010000004">
    <property type="protein sequence ID" value="KAJ8491692.1"/>
    <property type="molecule type" value="Genomic_DNA"/>
</dbReference>